<evidence type="ECO:0000313" key="2">
    <source>
        <dbReference type="Proteomes" id="UP000054399"/>
    </source>
</evidence>
<accession>A0ABR3BIT0</accession>
<sequence length="67" mass="7459">MNDIPVSGHLRSPLIICYFSEEVQLLVTFSIFSLIDDILTCLQASCPAFGVHLCLVANIHQITLPMR</sequence>
<evidence type="ECO:0000313" key="1">
    <source>
        <dbReference type="EMBL" id="KAL0240593.1"/>
    </source>
</evidence>
<reference evidence="2" key="1">
    <citation type="submission" date="2015-01" db="EMBL/GenBank/DDBJ databases">
        <title>The Genome Sequence of Cryptococcus gattii MMRL2647.</title>
        <authorList>
            <consortium name="The Broad Institute Genomics Platform"/>
            <person name="Cuomo C."/>
            <person name="Litvintseva A."/>
            <person name="Chen Y."/>
            <person name="Heitman J."/>
            <person name="Sun S."/>
            <person name="Springer D."/>
            <person name="Dromer F."/>
            <person name="Young S."/>
            <person name="Zeng Q."/>
            <person name="Gargeya S."/>
            <person name="Abouelleil A."/>
            <person name="Alvarado L."/>
            <person name="Chapman S.B."/>
            <person name="Gainer-Dewar J."/>
            <person name="Goldberg J."/>
            <person name="Griggs A."/>
            <person name="Gujja S."/>
            <person name="Hansen M."/>
            <person name="Howarth C."/>
            <person name="Imamovic A."/>
            <person name="Larimer J."/>
            <person name="Murphy C."/>
            <person name="Naylor J."/>
            <person name="Pearson M."/>
            <person name="Priest M."/>
            <person name="Roberts A."/>
            <person name="Saif S."/>
            <person name="Shea T."/>
            <person name="Sykes S."/>
            <person name="Wortman J."/>
            <person name="Nusbaum C."/>
            <person name="Birren B."/>
        </authorList>
    </citation>
    <scope>NUCLEOTIDE SEQUENCE [LARGE SCALE GENOMIC DNA]</scope>
    <source>
        <strain evidence="2">IND107</strain>
    </source>
</reference>
<keyword evidence="2" id="KW-1185">Reference proteome</keyword>
<proteinExistence type="predicted"/>
<protein>
    <submittedName>
        <fullName evidence="1">Uncharacterized protein</fullName>
    </submittedName>
</protein>
<dbReference type="Proteomes" id="UP000054399">
    <property type="component" value="Unassembled WGS sequence"/>
</dbReference>
<dbReference type="EMBL" id="ATAM02000013">
    <property type="protein sequence ID" value="KAL0240593.1"/>
    <property type="molecule type" value="Genomic_DNA"/>
</dbReference>
<organism evidence="1 2">
    <name type="scientific">Cryptococcus tetragattii IND107</name>
    <dbReference type="NCBI Taxonomy" id="1296105"/>
    <lineage>
        <taxon>Eukaryota</taxon>
        <taxon>Fungi</taxon>
        <taxon>Dikarya</taxon>
        <taxon>Basidiomycota</taxon>
        <taxon>Agaricomycotina</taxon>
        <taxon>Tremellomycetes</taxon>
        <taxon>Tremellales</taxon>
        <taxon>Cryptococcaceae</taxon>
        <taxon>Cryptococcus</taxon>
        <taxon>Cryptococcus gattii species complex</taxon>
    </lineage>
</organism>
<dbReference type="RefSeq" id="XP_066611092.1">
    <property type="nucleotide sequence ID" value="XM_066760820.1"/>
</dbReference>
<reference evidence="1 2" key="2">
    <citation type="submission" date="2024-01" db="EMBL/GenBank/DDBJ databases">
        <title>Comparative genomics of Cryptococcus and Kwoniella reveals pathogenesis evolution and contrasting modes of karyotype evolution via chromosome fusion or intercentromeric recombination.</title>
        <authorList>
            <person name="Coelho M.A."/>
            <person name="David-Palma M."/>
            <person name="Shea T."/>
            <person name="Bowers K."/>
            <person name="Mcginley-Smith S."/>
            <person name="Mohammad A.W."/>
            <person name="Gnirke A."/>
            <person name="Yurkov A.M."/>
            <person name="Nowrousian M."/>
            <person name="Sun S."/>
            <person name="Cuomo C.A."/>
            <person name="Heitman J."/>
        </authorList>
    </citation>
    <scope>NUCLEOTIDE SEQUENCE [LARGE SCALE GENOMIC DNA]</scope>
    <source>
        <strain evidence="1 2">IND107</strain>
    </source>
</reference>
<name>A0ABR3BIT0_9TREE</name>
<dbReference type="GeneID" id="91993246"/>
<comment type="caution">
    <text evidence="1">The sequence shown here is derived from an EMBL/GenBank/DDBJ whole genome shotgun (WGS) entry which is preliminary data.</text>
</comment>
<gene>
    <name evidence="1" type="ORF">I308_106391</name>
</gene>